<evidence type="ECO:0000256" key="3">
    <source>
        <dbReference type="ARBA" id="ARBA00022729"/>
    </source>
</evidence>
<feature type="region of interest" description="Disordered" evidence="4">
    <location>
        <begin position="289"/>
        <end position="310"/>
    </location>
</feature>
<keyword evidence="2" id="KW-0964">Secreted</keyword>
<proteinExistence type="predicted"/>
<dbReference type="Pfam" id="PF05345">
    <property type="entry name" value="He_PIG"/>
    <property type="match status" value="12"/>
</dbReference>
<dbReference type="GO" id="GO:0005576">
    <property type="term" value="C:extracellular region"/>
    <property type="evidence" value="ECO:0007669"/>
    <property type="project" value="UniProtKB-SubCell"/>
</dbReference>
<reference evidence="6 7" key="1">
    <citation type="submission" date="2019-03" db="EMBL/GenBank/DDBJ databases">
        <title>Genomic Encyclopedia of Archaeal and Bacterial Type Strains, Phase II (KMG-II): from individual species to whole genera.</title>
        <authorList>
            <person name="Goeker M."/>
        </authorList>
    </citation>
    <scope>NUCLEOTIDE SEQUENCE [LARGE SCALE GENOMIC DNA]</scope>
    <source>
        <strain evidence="6 7">ATCC 25309</strain>
    </source>
</reference>
<dbReference type="InterPro" id="IPR037524">
    <property type="entry name" value="PA14/GLEYA"/>
</dbReference>
<protein>
    <submittedName>
        <fullName evidence="6">Putative Ig domain-containing protein</fullName>
    </submittedName>
</protein>
<dbReference type="InterPro" id="IPR015919">
    <property type="entry name" value="Cadherin-like_sf"/>
</dbReference>
<evidence type="ECO:0000256" key="2">
    <source>
        <dbReference type="ARBA" id="ARBA00022525"/>
    </source>
</evidence>
<dbReference type="SMART" id="SM00758">
    <property type="entry name" value="PA14"/>
    <property type="match status" value="1"/>
</dbReference>
<evidence type="ECO:0000313" key="7">
    <source>
        <dbReference type="Proteomes" id="UP000295662"/>
    </source>
</evidence>
<dbReference type="RefSeq" id="WP_133796502.1">
    <property type="nucleotide sequence ID" value="NZ_SOCA01000007.1"/>
</dbReference>
<evidence type="ECO:0000256" key="1">
    <source>
        <dbReference type="ARBA" id="ARBA00004613"/>
    </source>
</evidence>
<dbReference type="InterPro" id="IPR013783">
    <property type="entry name" value="Ig-like_fold"/>
</dbReference>
<gene>
    <name evidence="6" type="ORF">EI77_03488</name>
</gene>
<feature type="region of interest" description="Disordered" evidence="4">
    <location>
        <begin position="2548"/>
        <end position="2570"/>
    </location>
</feature>
<sequence length="3219" mass="328352">MSQSIRFTDDRRSRFGRMRLSSWMGVLAFGFIMLMAGEMAAQTSDFGDYNGFSSASSTRNSNLRIGATVDAESSAQTNSTATGDDNNGSDDEDGVTLPVSVQRGQTGSIQVVVTNTRGSTSYLYAWIDWNNNGSLTDSGEQVGARTTISNGTSNSTKTISFTVPQTATLGTVGLRVRLTSSSSTTSTGSSGSGEVEDYLINVTTNLSVGNLVWNDVNDNGLFDSGESGINNVLIELWSPGGDNAIGGSGNNADTKVATTTTANGGAYTFTNLTAGRYFVKVPTPPLSRTSLVVDSSDNGQDLDNDASQPGGSGTAAYSGVFQLAAGTEPGSTGTGNADNTIDFGFVANVGAPFVCDNRFYIMQNVETSPGSGNWDTTLNYIDSDQSLVPIFVFNGKKLNGLVAYGGYLYCVDQNGGNLYRINALGVLVDMGGIEGLPNSPTDGQWGGGTALTSGQMIINRFTFSNSRTTLYTIDLGSASLVGSPVVTKYSNTGANTTGNFGDIVWDPLTDKIYGYNTNDSSNLGLFEINPVTGVCTRVASSFLSTFGSLTIDANGLAYGYGSQSSSTAQDTLYLFNRTNGVLNGTVTTVGTGPTVTNSDGAACPGAAPSMKIGNAVWQDTNNNGLKDSGEPGIDGVQLRLFLGGENPLTATPVATTTSAGGGVYSFNDLSPGQYFVYIPTPPASFPLSSTTTDTADNTDDNDDNGTQTTQGQPVRSPLISLGAGTEPTNDGDSDSNTNLTIDFGFLACPTISLSSSQPNAIINTAYSHTFTASGGSSPYTWSLVSGTLPAGLSLSSAGVLSGTPTAVNGAGVSVTLRATDAFGCQASAARTIVVQAISDFGDYSSFPSASSTVNSNLRIGALVDAEASATTNTSATGDDNTGSDDEDGVVVPAGLEQGTASSLTVTVTNALGSTAYLNVWIDFNRNGSLADSGEQVASNVVVANGSSNSARTVNFNIPANASLGTTAVRARLTSVSSPGPDGVDGTGEVEDHGTTIIVPFLDFGDFSGFGSASTTASTTLRMGTLVDAESSATTNAAATGDDITGSDDEDGVTMPAGIEVGKTVTIPVSVVNTTGAAAYLHSWIDFNNDGVLNDAVVSSGGERLEPARAITGANRGSILREWWLGINGTIITDLTNHATYPNSPTGSDQRTSFEAPVDWADNMGQRMRGWVYPPVTGSYTFWVAGDDETKLFLSTDSTPANATLIANVPGWTSSRAWTTYTQQKSVTITLQAGTPYYIEGLMKEGGGGDSLAVAWEIPGTGSGPVIIDGSYLAPWTADGAFLASQDVTFTVPLNASVGTGRGVRFRLSNSASTLATGVASLGEVEDYIVEIQAPAMDFGDWDGAADASSTASNNLRLGATVDTEFSSTRNATATGDDNTGSDDEDGVTLPASLNLGASANVSATITNNSGSTAYVNAWVDFNGNGSFTDSGEQIVTNSSVTTGSNAVVRSLSFTTPNTAKPGVRGARVRLTSGQNPGATGASGTGEVEDYVVTINCPILSLSPATLTTPVVGSAYSQTFTANGGTSPYTFTVSSGSLPAGLSLSSGGLLNGTPTNTTAVNFNITVVDVNGCSITNSYSVSPVCPVIAISPSSVPIPAVGTPYNQTLTGSGGSAPYTYTISAGSLPQGLTLNSSNGNISGTVSQAGAVSFVLRVTDFYGCIATQSYSYTPTCPTISLTPTSVPAGAVGTAYSQTLTASGGVGPYTYTISSGTLPAGLALNSSSGAITGTPTTSNGAGVGFVVRAADSRGCAGTRAYTMKICPVIALSPTTLAAATVGTSYSQTITASGGATAYTFSLSSGSLPTGLSLNASTGVISGTPSNTTSASFVVSVSDANACIGTRSYTLAPTCPAMTLTPTTLPAGSAGSAYSQSLTATGGSTPYAWSISSGSLPNGLTLTSSGVITGTPSSGNGAGSTFTVTVTDTFGCTVSRSYTVKICPIVTVSPSTLTNPIVGTNYSATVSGSGGASPSTLDVSSGSLPAGLSLNASSGQISGIPTSSAAANFIIRATDANGCIGTRAYSVTPTCPTISLNPGTLSETNVGTSYSQTISASNGTQPYTFTVINGALPTGLQINSSTGAITGIPTQPGTFNFSLQVTDTYGCSVTRAYSHLVTCRTISVNPGTLSDTNVGTSYSQTISASNGNQPYTFSVSSGTLTPGLTLNSSSGAITGNPTQAGTFNFTVAVTDAYGCSVTQAYTQSVTCRVISLNPSTLTSTTVGASYNQTISATNGNQPYTFSISSGSLPPGLTLNSSSGNISGAVTQAGTFSFTLLVTDAYGCTISRAYSISASCTTVTITPSSFPAATVGSSYSQTVTASGGTAPYTYSISSGSLPAGLSLSTGGSVTGTPTSTTQASFVVRAQDANGCAGTRAYVLTPGCAAVSITTATLPFGYLNSAYTTTLAASSGVAPYTWTLSSGTLHNGLTLSTAGVISGTPITLGSRTVTVRVADANGCATTRSLTLTVKSMSLGNLVWLDSNNNGLKETDETGVAGATVQLFTPGTDNAIGGSGGAADTQVGASVVTSSTGVYLFTNLLPGNYYVRVTAPAGYTHSGGTPATTDNNVDGNNDGSQPGGIGTPLFSPIISLQPGAESITDGDADADSNLTVDFGLWAPLAVGNRIFMDINGDDVMNPNEGIEYAFVQIFNAGADVNNDEAVSAAITDENGRYLITGLNPGSYFLHLASIQFESGGVLQWAKPLANVVPGDDDVGQNLLFNDNPIVNGASTAVFTLIPGQLAAGTAESGSEGMADDEGVDANTDLTYDLGLVCLDCSSFASTMSDGNSFSMVGRSMSAPPEEPSTTFAGWQSENDLSGANAPLDNPDADFYPNLLEYALGTDPADGSSGAGRFRIELQPATGATDVVVNLAASGRPDIVVTLETSLDAREWTTSRVTAQTSYDKQGEPIQRYAGVDSTVFAGAARGLVRLKVALDADLNGSPEATAVTPAWMFSREAFPPGTRSFSMPLEQPELYVGIVARREGDQSLSLTGLSGISLDAPMILEILDGKQAGQRLTVTALDGSLVTTAEALPAELAGERVALRSAWTLDQLLPADLFVSGATAETADRVLYYDSASNGFVTAWLSASGWIGTDKKSPLLLPGQAVLVQARTQEVTVLQAGQVPQFTAPLLPQSGTRFIASQQVLERSPADLNLTTAAGFPAGAEPASATRLRLWKVDQGTDETGYDNLYLRLSSPASQWLREGDPSGQDLTDEDLLKPFHGFFLVQPE</sequence>
<dbReference type="Pfam" id="PF17210">
    <property type="entry name" value="SdrD_B"/>
    <property type="match status" value="3"/>
</dbReference>
<dbReference type="SUPFAM" id="SSF56988">
    <property type="entry name" value="Anthrax protective antigen"/>
    <property type="match status" value="1"/>
</dbReference>
<evidence type="ECO:0000259" key="5">
    <source>
        <dbReference type="PROSITE" id="PS51820"/>
    </source>
</evidence>
<dbReference type="PANTHER" id="PTHR37494:SF1">
    <property type="entry name" value="STAPHYLOCOCCUS AUREUS SURFACE PROTEIN A"/>
    <property type="match status" value="1"/>
</dbReference>
<dbReference type="Gene3D" id="2.60.40.10">
    <property type="entry name" value="Immunoglobulins"/>
    <property type="match status" value="16"/>
</dbReference>
<organism evidence="6 7">
    <name type="scientific">Prosthecobacter fusiformis</name>
    <dbReference type="NCBI Taxonomy" id="48464"/>
    <lineage>
        <taxon>Bacteria</taxon>
        <taxon>Pseudomonadati</taxon>
        <taxon>Verrucomicrobiota</taxon>
        <taxon>Verrucomicrobiia</taxon>
        <taxon>Verrucomicrobiales</taxon>
        <taxon>Verrucomicrobiaceae</taxon>
        <taxon>Prosthecobacter</taxon>
    </lineage>
</organism>
<dbReference type="Pfam" id="PF07691">
    <property type="entry name" value="PA14"/>
    <property type="match status" value="1"/>
</dbReference>
<dbReference type="InterPro" id="IPR033764">
    <property type="entry name" value="Sdr_B"/>
</dbReference>
<dbReference type="PANTHER" id="PTHR37494">
    <property type="entry name" value="HEMAGGLUTININ"/>
    <property type="match status" value="1"/>
</dbReference>
<dbReference type="SUPFAM" id="SSF117074">
    <property type="entry name" value="Hypothetical protein PA1324"/>
    <property type="match status" value="4"/>
</dbReference>
<dbReference type="GO" id="GO:0005509">
    <property type="term" value="F:calcium ion binding"/>
    <property type="evidence" value="ECO:0007669"/>
    <property type="project" value="InterPro"/>
</dbReference>
<comment type="caution">
    <text evidence="6">The sequence shown here is derived from an EMBL/GenBank/DDBJ whole genome shotgun (WGS) entry which is preliminary data.</text>
</comment>
<keyword evidence="3" id="KW-0732">Signal</keyword>
<dbReference type="GO" id="GO:0016020">
    <property type="term" value="C:membrane"/>
    <property type="evidence" value="ECO:0007669"/>
    <property type="project" value="InterPro"/>
</dbReference>
<feature type="domain" description="PA14" evidence="5">
    <location>
        <begin position="1113"/>
        <end position="1270"/>
    </location>
</feature>
<feature type="compositionally biased region" description="Low complexity" evidence="4">
    <location>
        <begin position="2556"/>
        <end position="2565"/>
    </location>
</feature>
<dbReference type="EMBL" id="SOCA01000007">
    <property type="protein sequence ID" value="TDU67286.1"/>
    <property type="molecule type" value="Genomic_DNA"/>
</dbReference>
<dbReference type="Proteomes" id="UP000295662">
    <property type="component" value="Unassembled WGS sequence"/>
</dbReference>
<feature type="region of interest" description="Disordered" evidence="4">
    <location>
        <begin position="69"/>
        <end position="100"/>
    </location>
</feature>
<keyword evidence="7" id="KW-1185">Reference proteome</keyword>
<feature type="region of interest" description="Disordered" evidence="4">
    <location>
        <begin position="686"/>
        <end position="736"/>
    </location>
</feature>
<dbReference type="PROSITE" id="PS51820">
    <property type="entry name" value="PA14"/>
    <property type="match status" value="1"/>
</dbReference>
<dbReference type="SUPFAM" id="SSF49313">
    <property type="entry name" value="Cadherin-like"/>
    <property type="match status" value="10"/>
</dbReference>
<dbReference type="Gene3D" id="2.60.120.1560">
    <property type="match status" value="1"/>
</dbReference>
<dbReference type="Pfam" id="PF20009">
    <property type="entry name" value="GEVED"/>
    <property type="match status" value="3"/>
</dbReference>
<evidence type="ECO:0000313" key="6">
    <source>
        <dbReference type="EMBL" id="TDU67286.1"/>
    </source>
</evidence>
<dbReference type="InterPro" id="IPR011658">
    <property type="entry name" value="PA14_dom"/>
</dbReference>
<dbReference type="OrthoDB" id="173887at2"/>
<comment type="subcellular location">
    <subcellularLocation>
        <location evidence="1">Secreted</location>
    </subcellularLocation>
</comment>
<dbReference type="InterPro" id="IPR045474">
    <property type="entry name" value="GEVED"/>
</dbReference>
<feature type="compositionally biased region" description="Polar residues" evidence="4">
    <location>
        <begin position="71"/>
        <end position="82"/>
    </location>
</feature>
<feature type="compositionally biased region" description="Polar residues" evidence="4">
    <location>
        <begin position="289"/>
        <end position="309"/>
    </location>
</feature>
<feature type="compositionally biased region" description="Polar residues" evidence="4">
    <location>
        <begin position="726"/>
        <end position="736"/>
    </location>
</feature>
<name>A0A4R7RRB5_9BACT</name>
<accession>A0A4R7RRB5</accession>
<evidence type="ECO:0000256" key="4">
    <source>
        <dbReference type="SAM" id="MobiDB-lite"/>
    </source>
</evidence>